<evidence type="ECO:0000313" key="4">
    <source>
        <dbReference type="Proteomes" id="UP001161017"/>
    </source>
</evidence>
<gene>
    <name evidence="3" type="ORF">OHK93_005972</name>
</gene>
<dbReference type="PROSITE" id="PS00624">
    <property type="entry name" value="GMC_OXRED_2"/>
    <property type="match status" value="2"/>
</dbReference>
<keyword evidence="4" id="KW-1185">Reference proteome</keyword>
<dbReference type="PANTHER" id="PTHR11552:SF123">
    <property type="entry name" value="GMC OXIDOREDUCTASE (AFU_ORTHOLOGUE AFUA_2G01770)-RELATED"/>
    <property type="match status" value="1"/>
</dbReference>
<evidence type="ECO:0000256" key="1">
    <source>
        <dbReference type="ARBA" id="ARBA00010790"/>
    </source>
</evidence>
<reference evidence="3" key="1">
    <citation type="journal article" date="2023" name="Genome Biol. Evol.">
        <title>First Whole Genome Sequence and Flow Cytometry Genome Size Data for the Lichen-Forming Fungus Ramalina farinacea (Ascomycota).</title>
        <authorList>
            <person name="Llewellyn T."/>
            <person name="Mian S."/>
            <person name="Hill R."/>
            <person name="Leitch I.J."/>
            <person name="Gaya E."/>
        </authorList>
    </citation>
    <scope>NUCLEOTIDE SEQUENCE</scope>
    <source>
        <strain evidence="3">LIQ254RAFAR</strain>
    </source>
</reference>
<dbReference type="InterPro" id="IPR000172">
    <property type="entry name" value="GMC_OxRdtase_N"/>
</dbReference>
<sequence>MDSDSEIDYLVVGGGTAGCVVASRLSQAGFTVCVLEAGPEDYSEKIMSPLAAPTLHGSHLEFNYLSKEQAWLGNRRVPNFGGRLLSGSSAVNYANWTRCHSTDYDDWANLVGDKRWSYQGLLPFFNKVDSVMQISASARNYPLKETLEKALEEAGIEFNPNANGGDPLGFASMSENWKDGKRQPAGKAYDLSKATIHTVSYVKRIIIDNGLCAQGVELLDGQIITARKEVLVCCGSIKTPQLLMLSGIGPVNHLSEHGITPVVDLPVGEGLHDHLSATLYWKLRNPEEGYAIGSPLFAEKVPNFKDGNPIDWIVTQSIGRSPPVLDVEALNLESPGVTQPRGQYEFFISYAPIAAPIFFDYSLAGTHISTPVLGLLPTSRGSVTLASTDPYAEPLIDPNYLESGIDRDAMRAGVRTVLRTMLETASGRSIIEKETPPPGLMPLSSTSTNEEVDSRLKTIGMSFYQCAGTAAMGKVVDSSLKVRGISKLRVIDASILPLPLAGHYQYPVYAIAESAADLIVGTVFDYVIVGGGLAGLTLASRLSEDADTSVAVIEAGGFYEQLDGNLSQIPGDDVLWTGKSTKDVNPLVDWGFNTTPQAGAFDQIVHYARGKVLGGSTARNIMAYTRGTVGSYQKWADAVGDESYAFENIQPFFEKSVNFTPPDIIRRGVNATPDYDTSTLAHGGPLDITYSNYAQAFATWIQKGLQAIGISPQNGFTSGVLNGSSWVTSTINHTTGFRESSETAFLRPILERANLRVFNETMATKIFFDGTRAVGVQVNSKGQGFVLSSKREVIVSGGTFQSPQLLMVSGVGPSAILRDHGIAIVADRPGVGQNMWDHVLFGPSYRVNVQTASALAFGNNSAIANEDFLRNQDGLLASPGGDFLGE</sequence>
<dbReference type="Gene3D" id="3.30.560.10">
    <property type="entry name" value="Glucose Oxidase, domain 3"/>
    <property type="match status" value="2"/>
</dbReference>
<evidence type="ECO:0000259" key="2">
    <source>
        <dbReference type="PROSITE" id="PS00624"/>
    </source>
</evidence>
<dbReference type="Pfam" id="PF05199">
    <property type="entry name" value="GMC_oxred_C"/>
    <property type="match status" value="1"/>
</dbReference>
<dbReference type="InterPro" id="IPR007867">
    <property type="entry name" value="GMC_OxRtase_C"/>
</dbReference>
<dbReference type="InterPro" id="IPR036188">
    <property type="entry name" value="FAD/NAD-bd_sf"/>
</dbReference>
<dbReference type="Proteomes" id="UP001161017">
    <property type="component" value="Unassembled WGS sequence"/>
</dbReference>
<name>A0AA43QJ53_9LECA</name>
<dbReference type="PANTHER" id="PTHR11552">
    <property type="entry name" value="GLUCOSE-METHANOL-CHOLINE GMC OXIDOREDUCTASE"/>
    <property type="match status" value="1"/>
</dbReference>
<dbReference type="GO" id="GO:0050660">
    <property type="term" value="F:flavin adenine dinucleotide binding"/>
    <property type="evidence" value="ECO:0007669"/>
    <property type="project" value="InterPro"/>
</dbReference>
<dbReference type="EMBL" id="JAPUFD010000004">
    <property type="protein sequence ID" value="MDI1486712.1"/>
    <property type="molecule type" value="Genomic_DNA"/>
</dbReference>
<dbReference type="SUPFAM" id="SSF51905">
    <property type="entry name" value="FAD/NAD(P)-binding domain"/>
    <property type="match status" value="2"/>
</dbReference>
<accession>A0AA43QJ53</accession>
<dbReference type="GO" id="GO:0016614">
    <property type="term" value="F:oxidoreductase activity, acting on CH-OH group of donors"/>
    <property type="evidence" value="ECO:0007669"/>
    <property type="project" value="InterPro"/>
</dbReference>
<organism evidence="3 4">
    <name type="scientific">Ramalina farinacea</name>
    <dbReference type="NCBI Taxonomy" id="258253"/>
    <lineage>
        <taxon>Eukaryota</taxon>
        <taxon>Fungi</taxon>
        <taxon>Dikarya</taxon>
        <taxon>Ascomycota</taxon>
        <taxon>Pezizomycotina</taxon>
        <taxon>Lecanoromycetes</taxon>
        <taxon>OSLEUM clade</taxon>
        <taxon>Lecanoromycetidae</taxon>
        <taxon>Lecanorales</taxon>
        <taxon>Lecanorineae</taxon>
        <taxon>Ramalinaceae</taxon>
        <taxon>Ramalina</taxon>
    </lineage>
</organism>
<feature type="domain" description="Glucose-methanol-choline oxidoreductase N-terminal" evidence="2">
    <location>
        <begin position="235"/>
        <end position="249"/>
    </location>
</feature>
<dbReference type="SUPFAM" id="SSF54373">
    <property type="entry name" value="FAD-linked reductases, C-terminal domain"/>
    <property type="match status" value="1"/>
</dbReference>
<feature type="domain" description="Glucose-methanol-choline oxidoreductase N-terminal" evidence="2">
    <location>
        <begin position="798"/>
        <end position="812"/>
    </location>
</feature>
<dbReference type="InterPro" id="IPR012132">
    <property type="entry name" value="GMC_OxRdtase"/>
</dbReference>
<dbReference type="Gene3D" id="3.50.50.60">
    <property type="entry name" value="FAD/NAD(P)-binding domain"/>
    <property type="match status" value="2"/>
</dbReference>
<dbReference type="AlphaFoldDB" id="A0AA43QJ53"/>
<evidence type="ECO:0000313" key="3">
    <source>
        <dbReference type="EMBL" id="MDI1486712.1"/>
    </source>
</evidence>
<protein>
    <recommendedName>
        <fullName evidence="2">Glucose-methanol-choline oxidoreductase N-terminal domain-containing protein</fullName>
    </recommendedName>
</protein>
<comment type="similarity">
    <text evidence="1">Belongs to the GMC oxidoreductase family.</text>
</comment>
<comment type="caution">
    <text evidence="3">The sequence shown here is derived from an EMBL/GenBank/DDBJ whole genome shotgun (WGS) entry which is preliminary data.</text>
</comment>
<proteinExistence type="inferred from homology"/>
<dbReference type="Pfam" id="PF00732">
    <property type="entry name" value="GMC_oxred_N"/>
    <property type="match status" value="2"/>
</dbReference>